<feature type="transmembrane region" description="Helical" evidence="8">
    <location>
        <begin position="347"/>
        <end position="366"/>
    </location>
</feature>
<evidence type="ECO:0000256" key="8">
    <source>
        <dbReference type="SAM" id="Phobius"/>
    </source>
</evidence>
<gene>
    <name evidence="9" type="ORF">MFMK1_001192</name>
</gene>
<dbReference type="AlphaFoldDB" id="A0AAU0UKU5"/>
<organism evidence="9 10">
    <name type="scientific">Metallumcola ferriviriculae</name>
    <dbReference type="NCBI Taxonomy" id="3039180"/>
    <lineage>
        <taxon>Bacteria</taxon>
        <taxon>Bacillati</taxon>
        <taxon>Bacillota</taxon>
        <taxon>Clostridia</taxon>
        <taxon>Neomoorellales</taxon>
        <taxon>Desulfitibacteraceae</taxon>
        <taxon>Metallumcola</taxon>
    </lineage>
</organism>
<feature type="transmembrane region" description="Helical" evidence="8">
    <location>
        <begin position="432"/>
        <end position="453"/>
    </location>
</feature>
<evidence type="ECO:0000256" key="7">
    <source>
        <dbReference type="RuleBase" id="RU362091"/>
    </source>
</evidence>
<feature type="transmembrane region" description="Helical" evidence="8">
    <location>
        <begin position="212"/>
        <end position="233"/>
    </location>
</feature>
<dbReference type="RefSeq" id="WP_366924228.1">
    <property type="nucleotide sequence ID" value="NZ_CP121694.1"/>
</dbReference>
<accession>A0AAU0UKU5</accession>
<keyword evidence="10" id="KW-1185">Reference proteome</keyword>
<dbReference type="InterPro" id="IPR050277">
    <property type="entry name" value="Sodium:Solute_Symporter"/>
</dbReference>
<dbReference type="PANTHER" id="PTHR48086">
    <property type="entry name" value="SODIUM/PROLINE SYMPORTER-RELATED"/>
    <property type="match status" value="1"/>
</dbReference>
<evidence type="ECO:0000256" key="2">
    <source>
        <dbReference type="ARBA" id="ARBA00006434"/>
    </source>
</evidence>
<feature type="transmembrane region" description="Helical" evidence="8">
    <location>
        <begin position="146"/>
        <end position="168"/>
    </location>
</feature>
<evidence type="ECO:0000256" key="3">
    <source>
        <dbReference type="ARBA" id="ARBA00022448"/>
    </source>
</evidence>
<dbReference type="InterPro" id="IPR001734">
    <property type="entry name" value="Na/solute_symporter"/>
</dbReference>
<evidence type="ECO:0000313" key="10">
    <source>
        <dbReference type="Proteomes" id="UP001329915"/>
    </source>
</evidence>
<dbReference type="KEGG" id="dbc:MFMK1_001192"/>
<feature type="transmembrane region" description="Helical" evidence="8">
    <location>
        <begin position="407"/>
        <end position="426"/>
    </location>
</feature>
<keyword evidence="5 8" id="KW-1133">Transmembrane helix</keyword>
<proteinExistence type="inferred from homology"/>
<name>A0AAU0UKU5_9FIRM</name>
<dbReference type="Gene3D" id="1.20.1730.10">
    <property type="entry name" value="Sodium/glucose cotransporter"/>
    <property type="match status" value="1"/>
</dbReference>
<dbReference type="PANTHER" id="PTHR48086:SF7">
    <property type="entry name" value="SODIUM-SOLUTE SYMPORTER-RELATED"/>
    <property type="match status" value="1"/>
</dbReference>
<feature type="transmembrane region" description="Helical" evidence="8">
    <location>
        <begin position="253"/>
        <end position="275"/>
    </location>
</feature>
<reference evidence="9 10" key="1">
    <citation type="submission" date="2023-04" db="EMBL/GenBank/DDBJ databases">
        <authorList>
            <person name="Hsu D."/>
        </authorList>
    </citation>
    <scope>NUCLEOTIDE SEQUENCE [LARGE SCALE GENOMIC DNA]</scope>
    <source>
        <strain evidence="9 10">MK1</strain>
    </source>
</reference>
<evidence type="ECO:0000256" key="5">
    <source>
        <dbReference type="ARBA" id="ARBA00022989"/>
    </source>
</evidence>
<evidence type="ECO:0000313" key="9">
    <source>
        <dbReference type="EMBL" id="WRO21384.1"/>
    </source>
</evidence>
<feature type="transmembrane region" description="Helical" evidence="8">
    <location>
        <begin position="70"/>
        <end position="93"/>
    </location>
</feature>
<sequence length="468" mass="49987">MNVAICIYLLLVVLLGIVGILKTKTFEDHVVANRELPWGIAALSIAATLIGTGATLGVGEMAYKIGISSMLYPTILGVSLLVSMFVAAARFRASNCYTIPELLSADYGETSRYVLAVATILRWVGPTAAQFLAAGVVLTSITGWDLTITIIVSACVILFYTILGGMWSASITDALQVIVIYIALVLLSTLTIKEFGGMSQLLSKLPSEFSSWTNVGIVPLTSWLGGLISLGFVSQPWLQRCASVTTPKNAVKAGILAGLLVLPVGLLSAYVGVLARVQLPGLDAKAAVPAVIMNTFSPFVAGIFVASIIAAAMSCADSWIHSSATLMVKDIYLRIKPNASSKEVYRMTVYSTIFVGILALVLALMWKGGIIMLVMFTGVWSSVIYIGPLLVSWFLPIKLKPRVGLGIMLFLLVLGPVLLFSPNYIFKVHPNFSLAIIALAVTVISLLIPGATYSDHKETVYDQSEVEA</sequence>
<feature type="transmembrane region" description="Helical" evidence="8">
    <location>
        <begin position="36"/>
        <end position="58"/>
    </location>
</feature>
<dbReference type="InterPro" id="IPR038377">
    <property type="entry name" value="Na/Glc_symporter_sf"/>
</dbReference>
<feature type="transmembrane region" description="Helical" evidence="8">
    <location>
        <begin position="372"/>
        <end position="395"/>
    </location>
</feature>
<dbReference type="Pfam" id="PF00474">
    <property type="entry name" value="SSF"/>
    <property type="match status" value="1"/>
</dbReference>
<comment type="similarity">
    <text evidence="2 7">Belongs to the sodium:solute symporter (SSF) (TC 2.A.21) family.</text>
</comment>
<dbReference type="PROSITE" id="PS50283">
    <property type="entry name" value="NA_SOLUT_SYMP_3"/>
    <property type="match status" value="1"/>
</dbReference>
<dbReference type="CDD" id="cd10322">
    <property type="entry name" value="SLC5sbd"/>
    <property type="match status" value="1"/>
</dbReference>
<evidence type="ECO:0000256" key="4">
    <source>
        <dbReference type="ARBA" id="ARBA00022692"/>
    </source>
</evidence>
<comment type="subcellular location">
    <subcellularLocation>
        <location evidence="1">Membrane</location>
        <topology evidence="1">Multi-pass membrane protein</topology>
    </subcellularLocation>
</comment>
<dbReference type="Proteomes" id="UP001329915">
    <property type="component" value="Chromosome"/>
</dbReference>
<dbReference type="GO" id="GO:0022857">
    <property type="term" value="F:transmembrane transporter activity"/>
    <property type="evidence" value="ECO:0007669"/>
    <property type="project" value="InterPro"/>
</dbReference>
<evidence type="ECO:0000256" key="6">
    <source>
        <dbReference type="ARBA" id="ARBA00023136"/>
    </source>
</evidence>
<protein>
    <submittedName>
        <fullName evidence="9">Sodium:solute symporter family protein</fullName>
    </submittedName>
</protein>
<evidence type="ECO:0000256" key="1">
    <source>
        <dbReference type="ARBA" id="ARBA00004141"/>
    </source>
</evidence>
<keyword evidence="3" id="KW-0813">Transport</keyword>
<dbReference type="GO" id="GO:0005886">
    <property type="term" value="C:plasma membrane"/>
    <property type="evidence" value="ECO:0007669"/>
    <property type="project" value="TreeGrafter"/>
</dbReference>
<dbReference type="EMBL" id="CP121694">
    <property type="protein sequence ID" value="WRO21384.1"/>
    <property type="molecule type" value="Genomic_DNA"/>
</dbReference>
<keyword evidence="4 8" id="KW-0812">Transmembrane</keyword>
<feature type="transmembrane region" description="Helical" evidence="8">
    <location>
        <begin position="174"/>
        <end position="192"/>
    </location>
</feature>
<keyword evidence="6 8" id="KW-0472">Membrane</keyword>
<feature type="transmembrane region" description="Helical" evidence="8">
    <location>
        <begin position="287"/>
        <end position="312"/>
    </location>
</feature>